<dbReference type="AlphaFoldDB" id="A0A3N2RD53"/>
<dbReference type="EMBL" id="RCTY01000045">
    <property type="protein sequence ID" value="ROU05402.1"/>
    <property type="molecule type" value="Genomic_DNA"/>
</dbReference>
<reference evidence="2 3" key="1">
    <citation type="submission" date="2018-10" db="EMBL/GenBank/DDBJ databases">
        <title>The genome of Lysobacter enzymogenes OH11.</title>
        <authorList>
            <person name="Liu F."/>
            <person name="Zhao Y."/>
            <person name="Qian G."/>
            <person name="Chen Y."/>
            <person name="Xu H."/>
        </authorList>
    </citation>
    <scope>NUCLEOTIDE SEQUENCE [LARGE SCALE GENOMIC DNA]</scope>
    <source>
        <strain evidence="2 3">OH11</strain>
    </source>
</reference>
<organism evidence="2 3">
    <name type="scientific">Lysobacter enzymogenes</name>
    <dbReference type="NCBI Taxonomy" id="69"/>
    <lineage>
        <taxon>Bacteria</taxon>
        <taxon>Pseudomonadati</taxon>
        <taxon>Pseudomonadota</taxon>
        <taxon>Gammaproteobacteria</taxon>
        <taxon>Lysobacterales</taxon>
        <taxon>Lysobacteraceae</taxon>
        <taxon>Lysobacter</taxon>
    </lineage>
</organism>
<gene>
    <name evidence="2" type="ORF">D9T17_18440</name>
</gene>
<accession>A0A3N2RD53</accession>
<name>A0A3N2RD53_LYSEN</name>
<sequence length="135" mass="14218">MRLLMAGSLVALGVLLGIVIAQAFAASRDGTQSKAAACQDTRLGEIAAKLEADPASSARLGRAVAGDANSALDLAVMFGKIDFGTMMCFERMAAENGGKVSQSNYGKYLMKSDEPLVRARGQYWMAKAGRPGNDR</sequence>
<feature type="chain" id="PRO_5018135796" description="Sel1 repeat family protein" evidence="1">
    <location>
        <begin position="26"/>
        <end position="135"/>
    </location>
</feature>
<protein>
    <recommendedName>
        <fullName evidence="4">Sel1 repeat family protein</fullName>
    </recommendedName>
</protein>
<dbReference type="Proteomes" id="UP000275910">
    <property type="component" value="Unassembled WGS sequence"/>
</dbReference>
<keyword evidence="1" id="KW-0732">Signal</keyword>
<evidence type="ECO:0000256" key="1">
    <source>
        <dbReference type="SAM" id="SignalP"/>
    </source>
</evidence>
<evidence type="ECO:0000313" key="2">
    <source>
        <dbReference type="EMBL" id="ROU05402.1"/>
    </source>
</evidence>
<proteinExistence type="predicted"/>
<evidence type="ECO:0008006" key="4">
    <source>
        <dbReference type="Google" id="ProtNLM"/>
    </source>
</evidence>
<evidence type="ECO:0000313" key="3">
    <source>
        <dbReference type="Proteomes" id="UP000275910"/>
    </source>
</evidence>
<feature type="signal peptide" evidence="1">
    <location>
        <begin position="1"/>
        <end position="25"/>
    </location>
</feature>
<comment type="caution">
    <text evidence="2">The sequence shown here is derived from an EMBL/GenBank/DDBJ whole genome shotgun (WGS) entry which is preliminary data.</text>
</comment>